<name>A0A1Y1IUI0_KLENI</name>
<keyword evidence="4" id="KW-0732">Signal</keyword>
<evidence type="ECO:0000256" key="3">
    <source>
        <dbReference type="ARBA" id="ARBA00022525"/>
    </source>
</evidence>
<feature type="compositionally biased region" description="Low complexity" evidence="5">
    <location>
        <begin position="177"/>
        <end position="193"/>
    </location>
</feature>
<feature type="compositionally biased region" description="Pro residues" evidence="5">
    <location>
        <begin position="194"/>
        <end position="205"/>
    </location>
</feature>
<feature type="chain" id="PRO_5011821093" description="Dirigent protein" evidence="4">
    <location>
        <begin position="28"/>
        <end position="307"/>
    </location>
</feature>
<comment type="subunit">
    <text evidence="2 4">Homodimer.</text>
</comment>
<dbReference type="Proteomes" id="UP000054558">
    <property type="component" value="Unassembled WGS sequence"/>
</dbReference>
<organism evidence="6 7">
    <name type="scientific">Klebsormidium nitens</name>
    <name type="common">Green alga</name>
    <name type="synonym">Ulothrix nitens</name>
    <dbReference type="NCBI Taxonomy" id="105231"/>
    <lineage>
        <taxon>Eukaryota</taxon>
        <taxon>Viridiplantae</taxon>
        <taxon>Streptophyta</taxon>
        <taxon>Klebsormidiophyceae</taxon>
        <taxon>Klebsormidiales</taxon>
        <taxon>Klebsormidiaceae</taxon>
        <taxon>Klebsormidium</taxon>
    </lineage>
</organism>
<evidence type="ECO:0000313" key="7">
    <source>
        <dbReference type="Proteomes" id="UP000054558"/>
    </source>
</evidence>
<dbReference type="InterPro" id="IPR044859">
    <property type="entry name" value="Allene_oxi_cyc_Dirigent"/>
</dbReference>
<protein>
    <recommendedName>
        <fullName evidence="4">Dirigent protein</fullName>
    </recommendedName>
</protein>
<dbReference type="GO" id="GO:0009695">
    <property type="term" value="P:jasmonic acid biosynthetic process"/>
    <property type="evidence" value="ECO:0007669"/>
    <property type="project" value="InterPro"/>
</dbReference>
<keyword evidence="4" id="KW-0052">Apoplast</keyword>
<dbReference type="GO" id="GO:0046423">
    <property type="term" value="F:allene-oxide cyclase activity"/>
    <property type="evidence" value="ECO:0007669"/>
    <property type="project" value="InterPro"/>
</dbReference>
<evidence type="ECO:0000256" key="1">
    <source>
        <dbReference type="ARBA" id="ARBA00010746"/>
    </source>
</evidence>
<evidence type="ECO:0000256" key="5">
    <source>
        <dbReference type="SAM" id="MobiDB-lite"/>
    </source>
</evidence>
<feature type="signal peptide" evidence="4">
    <location>
        <begin position="1"/>
        <end position="27"/>
    </location>
</feature>
<feature type="compositionally biased region" description="Low complexity" evidence="5">
    <location>
        <begin position="223"/>
        <end position="234"/>
    </location>
</feature>
<gene>
    <name evidence="6" type="ORF">KFL_009830030</name>
</gene>
<keyword evidence="3 4" id="KW-0964">Secreted</keyword>
<evidence type="ECO:0000256" key="4">
    <source>
        <dbReference type="RuleBase" id="RU363099"/>
    </source>
</evidence>
<feature type="region of interest" description="Disordered" evidence="5">
    <location>
        <begin position="168"/>
        <end position="249"/>
    </location>
</feature>
<dbReference type="InterPro" id="IPR034871">
    <property type="entry name" value="Allene_oxi_cyc_sf"/>
</dbReference>
<dbReference type="AlphaFoldDB" id="A0A1Y1IUI0"/>
<sequence>MAAFQLPYPALLIGALLLCLAVPRVEGAYYELSQFAEVFSPKGPRQSEFPSKLGEPFSFNNDMRLGDKSGATVGFTNGNCLVSAEVSPGIENTLYTCYETVVFTGGPYQGSSLTIVGFYDFFANGPLAIVGGTGIFRGATGELNYVYPSAEDFSYSIPNMVFVTADFPTPTPPTQAPSVTPSPTSNSTLAPSATPAPTPSWPPPRRATRGATSLTSASVRTGPPSSAAPALADRPAPPRRAPDTCQSLPCPTGTSHTIVGVSTAIRFASISSKWGEPVVDHVGNGVHLLAAEADLGGRRQLLRRGFR</sequence>
<dbReference type="EMBL" id="DF237932">
    <property type="protein sequence ID" value="GAQ92337.1"/>
    <property type="molecule type" value="Genomic_DNA"/>
</dbReference>
<evidence type="ECO:0000256" key="2">
    <source>
        <dbReference type="ARBA" id="ARBA00011738"/>
    </source>
</evidence>
<comment type="subcellular location">
    <subcellularLocation>
        <location evidence="4">Secreted</location>
        <location evidence="4">Extracellular space</location>
        <location evidence="4">Apoplast</location>
    </subcellularLocation>
</comment>
<reference evidence="6 7" key="1">
    <citation type="journal article" date="2014" name="Nat. Commun.">
        <title>Klebsormidium flaccidum genome reveals primary factors for plant terrestrial adaptation.</title>
        <authorList>
            <person name="Hori K."/>
            <person name="Maruyama F."/>
            <person name="Fujisawa T."/>
            <person name="Togashi T."/>
            <person name="Yamamoto N."/>
            <person name="Seo M."/>
            <person name="Sato S."/>
            <person name="Yamada T."/>
            <person name="Mori H."/>
            <person name="Tajima N."/>
            <person name="Moriyama T."/>
            <person name="Ikeuchi M."/>
            <person name="Watanabe M."/>
            <person name="Wada H."/>
            <person name="Kobayashi K."/>
            <person name="Saito M."/>
            <person name="Masuda T."/>
            <person name="Sasaki-Sekimoto Y."/>
            <person name="Mashiguchi K."/>
            <person name="Awai K."/>
            <person name="Shimojima M."/>
            <person name="Masuda S."/>
            <person name="Iwai M."/>
            <person name="Nobusawa T."/>
            <person name="Narise T."/>
            <person name="Kondo S."/>
            <person name="Saito H."/>
            <person name="Sato R."/>
            <person name="Murakawa M."/>
            <person name="Ihara Y."/>
            <person name="Oshima-Yamada Y."/>
            <person name="Ohtaka K."/>
            <person name="Satoh M."/>
            <person name="Sonobe K."/>
            <person name="Ishii M."/>
            <person name="Ohtani R."/>
            <person name="Kanamori-Sato M."/>
            <person name="Honoki R."/>
            <person name="Miyazaki D."/>
            <person name="Mochizuki H."/>
            <person name="Umetsu J."/>
            <person name="Higashi K."/>
            <person name="Shibata D."/>
            <person name="Kamiya Y."/>
            <person name="Sato N."/>
            <person name="Nakamura Y."/>
            <person name="Tabata S."/>
            <person name="Ida S."/>
            <person name="Kurokawa K."/>
            <person name="Ohta H."/>
        </authorList>
    </citation>
    <scope>NUCLEOTIDE SEQUENCE [LARGE SCALE GENOMIC DNA]</scope>
    <source>
        <strain evidence="6 7">NIES-2285</strain>
    </source>
</reference>
<comment type="function">
    <text evidence="4">Dirigent proteins impart stereoselectivity on the phenoxy radical-coupling reaction, yielding optically active lignans from two molecules of coniferyl alcohol in the biosynthesis of lignans, flavonolignans, and alkaloids and thus plays a central role in plant secondary metabolism.</text>
</comment>
<evidence type="ECO:0000313" key="6">
    <source>
        <dbReference type="EMBL" id="GAQ92337.1"/>
    </source>
</evidence>
<feature type="compositionally biased region" description="Polar residues" evidence="5">
    <location>
        <begin position="210"/>
        <end position="219"/>
    </location>
</feature>
<dbReference type="Pfam" id="PF03018">
    <property type="entry name" value="Dirigent"/>
    <property type="match status" value="1"/>
</dbReference>
<dbReference type="OrthoDB" id="885195at2759"/>
<dbReference type="InterPro" id="IPR004265">
    <property type="entry name" value="Dirigent"/>
</dbReference>
<comment type="similarity">
    <text evidence="1 4">Belongs to the plant dirigent protein family.</text>
</comment>
<dbReference type="GO" id="GO:0009699">
    <property type="term" value="P:phenylpropanoid biosynthetic process"/>
    <property type="evidence" value="ECO:0007669"/>
    <property type="project" value="UniProtKB-ARBA"/>
</dbReference>
<accession>A0A1Y1IUI0</accession>
<dbReference type="SUPFAM" id="SSF141493">
    <property type="entry name" value="Allene oxide cyclase-like"/>
    <property type="match status" value="1"/>
</dbReference>
<proteinExistence type="inferred from homology"/>
<dbReference type="Gene3D" id="2.40.480.10">
    <property type="entry name" value="Allene oxide cyclase-like"/>
    <property type="match status" value="1"/>
</dbReference>
<keyword evidence="7" id="KW-1185">Reference proteome</keyword>
<dbReference type="GO" id="GO:0048046">
    <property type="term" value="C:apoplast"/>
    <property type="evidence" value="ECO:0007669"/>
    <property type="project" value="UniProtKB-SubCell"/>
</dbReference>